<keyword evidence="2" id="KW-1133">Transmembrane helix</keyword>
<dbReference type="KEGG" id="ache:ACHE_11413A"/>
<evidence type="ECO:0000313" key="3">
    <source>
        <dbReference type="EMBL" id="BCR84011.1"/>
    </source>
</evidence>
<keyword evidence="2" id="KW-0812">Transmembrane</keyword>
<keyword evidence="4" id="KW-1185">Reference proteome</keyword>
<reference evidence="3" key="2">
    <citation type="submission" date="2021-02" db="EMBL/GenBank/DDBJ databases">
        <title>Aspergillus chevalieri M1 genome sequence.</title>
        <authorList>
            <person name="Kadooka C."/>
            <person name="Mori K."/>
            <person name="Futagami T."/>
        </authorList>
    </citation>
    <scope>NUCLEOTIDE SEQUENCE</scope>
    <source>
        <strain evidence="3">M1</strain>
    </source>
</reference>
<protein>
    <recommendedName>
        <fullName evidence="5">Monooxygenase</fullName>
    </recommendedName>
</protein>
<dbReference type="Pfam" id="PF13826">
    <property type="entry name" value="Monooxy_af470-like"/>
    <property type="match status" value="1"/>
</dbReference>
<sequence length="298" mass="33218">MSDSLYRLTPDIKMAFESLSIKSPHLSSGAVSAIVTHNFLRDTFTIQTWLLIGAALQSLLTILLPLPYAILPAICLLSWRAMHTVLMAFGYIRNTNMDDVVWGKFSAQVPGRDGMLPEKGAAEDVTVIMLGARSNHPLGIFGPGYQQVGDFMNKMLAQLEGNAEEYGFLGSTTYLEATARKTSNQSIILCYFRSIEEMHRYAHSPLHREAWNWWNSITRTHPHLSISHEVYHAPKGCWENIYVNYHLTGIANMRIDVKGSEGGVRPIVDASRGGLRTQTGRLAKSDGADNEKYGVDPY</sequence>
<dbReference type="RefSeq" id="XP_043132533.1">
    <property type="nucleotide sequence ID" value="XM_043275980.1"/>
</dbReference>
<dbReference type="AlphaFoldDB" id="A0A7R7VG43"/>
<feature type="transmembrane region" description="Helical" evidence="2">
    <location>
        <begin position="49"/>
        <end position="77"/>
    </location>
</feature>
<reference evidence="3" key="1">
    <citation type="submission" date="2021-01" db="EMBL/GenBank/DDBJ databases">
        <authorList>
            <consortium name="Aspergillus chevalieri M1 genome sequencing consortium"/>
            <person name="Kazuki M."/>
            <person name="Futagami T."/>
        </authorList>
    </citation>
    <scope>NUCLEOTIDE SEQUENCE</scope>
    <source>
        <strain evidence="3">M1</strain>
    </source>
</reference>
<accession>A0A7R7VG43</accession>
<dbReference type="InterPro" id="IPR011008">
    <property type="entry name" value="Dimeric_a/b-barrel"/>
</dbReference>
<evidence type="ECO:0000313" key="4">
    <source>
        <dbReference type="Proteomes" id="UP000637239"/>
    </source>
</evidence>
<dbReference type="Proteomes" id="UP000637239">
    <property type="component" value="Chromosome 1"/>
</dbReference>
<dbReference type="InterPro" id="IPR025444">
    <property type="entry name" value="Monooxy_af470"/>
</dbReference>
<dbReference type="SUPFAM" id="SSF54909">
    <property type="entry name" value="Dimeric alpha+beta barrel"/>
    <property type="match status" value="1"/>
</dbReference>
<gene>
    <name evidence="3" type="ORF">ACHE_11413A</name>
</gene>
<feature type="region of interest" description="Disordered" evidence="1">
    <location>
        <begin position="275"/>
        <end position="298"/>
    </location>
</feature>
<evidence type="ECO:0000256" key="1">
    <source>
        <dbReference type="SAM" id="MobiDB-lite"/>
    </source>
</evidence>
<evidence type="ECO:0008006" key="5">
    <source>
        <dbReference type="Google" id="ProtNLM"/>
    </source>
</evidence>
<dbReference type="EMBL" id="AP024416">
    <property type="protein sequence ID" value="BCR84011.1"/>
    <property type="molecule type" value="Genomic_DNA"/>
</dbReference>
<keyword evidence="2" id="KW-0472">Membrane</keyword>
<organism evidence="3 4">
    <name type="scientific">Aspergillus chevalieri</name>
    <name type="common">Eurotium chevalieri</name>
    <dbReference type="NCBI Taxonomy" id="182096"/>
    <lineage>
        <taxon>Eukaryota</taxon>
        <taxon>Fungi</taxon>
        <taxon>Dikarya</taxon>
        <taxon>Ascomycota</taxon>
        <taxon>Pezizomycotina</taxon>
        <taxon>Eurotiomycetes</taxon>
        <taxon>Eurotiomycetidae</taxon>
        <taxon>Eurotiales</taxon>
        <taxon>Aspergillaceae</taxon>
        <taxon>Aspergillus</taxon>
        <taxon>Aspergillus subgen. Aspergillus</taxon>
    </lineage>
</organism>
<feature type="compositionally biased region" description="Basic and acidic residues" evidence="1">
    <location>
        <begin position="283"/>
        <end position="298"/>
    </location>
</feature>
<proteinExistence type="predicted"/>
<dbReference type="GeneID" id="66978370"/>
<evidence type="ECO:0000256" key="2">
    <source>
        <dbReference type="SAM" id="Phobius"/>
    </source>
</evidence>
<name>A0A7R7VG43_ASPCH</name>